<dbReference type="AlphaFoldDB" id="A0A482IPY5"/>
<protein>
    <recommendedName>
        <fullName evidence="3">Type II secretion system protein GspC N-terminal domain-containing protein</fullName>
    </recommendedName>
</protein>
<evidence type="ECO:0000313" key="1">
    <source>
        <dbReference type="EMBL" id="QBP09982.1"/>
    </source>
</evidence>
<accession>A0A482IPY5</accession>
<organism evidence="1 2">
    <name type="scientific">Cupriavidus metallidurans</name>
    <dbReference type="NCBI Taxonomy" id="119219"/>
    <lineage>
        <taxon>Bacteria</taxon>
        <taxon>Pseudomonadati</taxon>
        <taxon>Pseudomonadota</taxon>
        <taxon>Betaproteobacteria</taxon>
        <taxon>Burkholderiales</taxon>
        <taxon>Burkholderiaceae</taxon>
        <taxon>Cupriavidus</taxon>
    </lineage>
</organism>
<gene>
    <name evidence="1" type="ORF">DDF84_009515</name>
</gene>
<dbReference type="OrthoDB" id="9111192at2"/>
<name>A0A482IPY5_9BURK</name>
<dbReference type="PROSITE" id="PS51257">
    <property type="entry name" value="PROKAR_LIPOPROTEIN"/>
    <property type="match status" value="1"/>
</dbReference>
<evidence type="ECO:0000313" key="2">
    <source>
        <dbReference type="Proteomes" id="UP000253772"/>
    </source>
</evidence>
<dbReference type="EMBL" id="CP037900">
    <property type="protein sequence ID" value="QBP09982.1"/>
    <property type="molecule type" value="Genomic_DNA"/>
</dbReference>
<proteinExistence type="predicted"/>
<dbReference type="Gene3D" id="2.30.30.830">
    <property type="match status" value="1"/>
</dbReference>
<dbReference type="Proteomes" id="UP000253772">
    <property type="component" value="Chromosome c1"/>
</dbReference>
<dbReference type="RefSeq" id="WP_024569325.1">
    <property type="nucleotide sequence ID" value="NZ_CP037900.1"/>
</dbReference>
<sequence length="172" mass="17099">MRNPISLRYPSPVQLVTVAAAVACVAVVGWRAVRMASVPAAAAAPSVAAGTPAQTGEGATLFGATPAKAGPRVTVGGVVQAVGSNEGAAVLSIDGGTARLVRVGKEVLPGVVLTALRPRAIVLSRNGVEQEVTMAPVSMRALKFTDATSPGRALVSNVPRQAARGGASAPSD</sequence>
<evidence type="ECO:0008006" key="3">
    <source>
        <dbReference type="Google" id="ProtNLM"/>
    </source>
</evidence>
<reference evidence="1 2" key="1">
    <citation type="submission" date="2019-03" db="EMBL/GenBank/DDBJ databases">
        <title>Comparative insights into the high quality Complete genome sequence of highly metal resistant Cupriavidus metallidurans strain BS1 isolated from a gold-copper mine.</title>
        <authorList>
            <person name="Mazhar H.S."/>
            <person name="Rensing C."/>
        </authorList>
    </citation>
    <scope>NUCLEOTIDE SEQUENCE [LARGE SCALE GENOMIC DNA]</scope>
    <source>
        <strain evidence="1 2">BS1</strain>
    </source>
</reference>